<feature type="compositionally biased region" description="Basic and acidic residues" evidence="1">
    <location>
        <begin position="1"/>
        <end position="13"/>
    </location>
</feature>
<dbReference type="OrthoDB" id="3215846at2"/>
<proteinExistence type="predicted"/>
<reference evidence="2 3" key="1">
    <citation type="submission" date="2017-07" db="EMBL/GenBank/DDBJ databases">
        <title>Amycolatopsis thailandensis Genome sequencing and assembly.</title>
        <authorList>
            <person name="Kaur N."/>
            <person name="Mayilraj S."/>
        </authorList>
    </citation>
    <scope>NUCLEOTIDE SEQUENCE [LARGE SCALE GENOMIC DNA]</scope>
    <source>
        <strain evidence="2 3">JCM 16380</strain>
    </source>
</reference>
<dbReference type="Pfam" id="PF11209">
    <property type="entry name" value="LmeA"/>
    <property type="match status" value="1"/>
</dbReference>
<keyword evidence="3" id="KW-1185">Reference proteome</keyword>
<evidence type="ECO:0008006" key="4">
    <source>
        <dbReference type="Google" id="ProtNLM"/>
    </source>
</evidence>
<comment type="caution">
    <text evidence="2">The sequence shown here is derived from an EMBL/GenBank/DDBJ whole genome shotgun (WGS) entry which is preliminary data.</text>
</comment>
<organism evidence="2 3">
    <name type="scientific">Amycolatopsis thailandensis</name>
    <dbReference type="NCBI Taxonomy" id="589330"/>
    <lineage>
        <taxon>Bacteria</taxon>
        <taxon>Bacillati</taxon>
        <taxon>Actinomycetota</taxon>
        <taxon>Actinomycetes</taxon>
        <taxon>Pseudonocardiales</taxon>
        <taxon>Pseudonocardiaceae</taxon>
        <taxon>Amycolatopsis</taxon>
    </lineage>
</organism>
<feature type="region of interest" description="Disordered" evidence="1">
    <location>
        <begin position="166"/>
        <end position="193"/>
    </location>
</feature>
<dbReference type="RefSeq" id="WP_093939124.1">
    <property type="nucleotide sequence ID" value="NZ_JBHUSO010000344.1"/>
</dbReference>
<evidence type="ECO:0000313" key="2">
    <source>
        <dbReference type="EMBL" id="OXM44544.1"/>
    </source>
</evidence>
<feature type="compositionally biased region" description="Polar residues" evidence="1">
    <location>
        <begin position="174"/>
        <end position="186"/>
    </location>
</feature>
<feature type="region of interest" description="Disordered" evidence="1">
    <location>
        <begin position="1"/>
        <end position="22"/>
    </location>
</feature>
<protein>
    <recommendedName>
        <fullName evidence="4">DUF2993 domain-containing protein</fullName>
    </recommendedName>
</protein>
<dbReference type="InterPro" id="IPR021373">
    <property type="entry name" value="DUF2993"/>
</dbReference>
<dbReference type="EMBL" id="NMQT01000182">
    <property type="protein sequence ID" value="OXM44544.1"/>
    <property type="molecule type" value="Genomic_DNA"/>
</dbReference>
<evidence type="ECO:0000313" key="3">
    <source>
        <dbReference type="Proteomes" id="UP000215223"/>
    </source>
</evidence>
<dbReference type="Proteomes" id="UP000215223">
    <property type="component" value="Unassembled WGS sequence"/>
</dbReference>
<accession>A0A229RDN7</accession>
<name>A0A229RDN7_9PSEU</name>
<sequence>MVSRPVARDERPSPGRSAKRPKRRGRGWLIALAVLLVLLVGADFGAAAFAEHTISQKTREQLKLANDPAVTVHGFPFLTQALSGDYSHITINAQGVAVPPKLNDVDFNADMSDVTAPLSDLTSGNTKAITIGTLKGEVIIKAADIARQAPLNKIENLKIEPVTEDYVRNGDSGQGETKPTTTTNENGEPVDTASAGIRVSGNVQIAGNNTEIFCFAMIELDGQKIRLEPKRLQFGNDKETTVVPQAVQQLLLPNFNATIDTGAMPFSVTPTSVRVNSGSVTIKGEGKNVAFSGAKPQG</sequence>
<evidence type="ECO:0000256" key="1">
    <source>
        <dbReference type="SAM" id="MobiDB-lite"/>
    </source>
</evidence>
<gene>
    <name evidence="2" type="ORF">CFP71_40165</name>
</gene>
<dbReference type="AlphaFoldDB" id="A0A229RDN7"/>